<protein>
    <submittedName>
        <fullName evidence="1">Uncharacterized protein</fullName>
    </submittedName>
</protein>
<name>A0AAD9JSJ5_RIDPI</name>
<dbReference type="Proteomes" id="UP001209878">
    <property type="component" value="Unassembled WGS sequence"/>
</dbReference>
<proteinExistence type="predicted"/>
<evidence type="ECO:0000313" key="2">
    <source>
        <dbReference type="Proteomes" id="UP001209878"/>
    </source>
</evidence>
<gene>
    <name evidence="1" type="ORF">NP493_1847g00017</name>
</gene>
<reference evidence="1" key="1">
    <citation type="journal article" date="2023" name="Mol. Biol. Evol.">
        <title>Third-Generation Sequencing Reveals the Adaptive Role of the Epigenome in Three Deep-Sea Polychaetes.</title>
        <authorList>
            <person name="Perez M."/>
            <person name="Aroh O."/>
            <person name="Sun Y."/>
            <person name="Lan Y."/>
            <person name="Juniper S.K."/>
            <person name="Young C.R."/>
            <person name="Angers B."/>
            <person name="Qian P.Y."/>
        </authorList>
    </citation>
    <scope>NUCLEOTIDE SEQUENCE</scope>
    <source>
        <strain evidence="1">R07B-5</strain>
    </source>
</reference>
<dbReference type="EMBL" id="JAODUO010001845">
    <property type="protein sequence ID" value="KAK2157865.1"/>
    <property type="molecule type" value="Genomic_DNA"/>
</dbReference>
<sequence length="111" mass="12084">MNFGILLKCSNKTRKIESMSVVVLQEGEAQVVSGEMASILKTSRFASKFTLTATDKLPTVAEVVMVDPFEYVARDTTENGSKCCPDVKGRAASVAVVQRWKAKANVVEANR</sequence>
<organism evidence="1 2">
    <name type="scientific">Ridgeia piscesae</name>
    <name type="common">Tubeworm</name>
    <dbReference type="NCBI Taxonomy" id="27915"/>
    <lineage>
        <taxon>Eukaryota</taxon>
        <taxon>Metazoa</taxon>
        <taxon>Spiralia</taxon>
        <taxon>Lophotrochozoa</taxon>
        <taxon>Annelida</taxon>
        <taxon>Polychaeta</taxon>
        <taxon>Sedentaria</taxon>
        <taxon>Canalipalpata</taxon>
        <taxon>Sabellida</taxon>
        <taxon>Siboglinidae</taxon>
        <taxon>Ridgeia</taxon>
    </lineage>
</organism>
<evidence type="ECO:0000313" key="1">
    <source>
        <dbReference type="EMBL" id="KAK2157865.1"/>
    </source>
</evidence>
<accession>A0AAD9JSJ5</accession>
<dbReference type="AlphaFoldDB" id="A0AAD9JSJ5"/>
<keyword evidence="2" id="KW-1185">Reference proteome</keyword>
<comment type="caution">
    <text evidence="1">The sequence shown here is derived from an EMBL/GenBank/DDBJ whole genome shotgun (WGS) entry which is preliminary data.</text>
</comment>